<dbReference type="EMBL" id="JBEPLY010000001">
    <property type="protein sequence ID" value="MET3598440.1"/>
    <property type="molecule type" value="Genomic_DNA"/>
</dbReference>
<keyword evidence="2" id="KW-0472">Membrane</keyword>
<feature type="region of interest" description="Disordered" evidence="1">
    <location>
        <begin position="55"/>
        <end position="76"/>
    </location>
</feature>
<gene>
    <name evidence="3" type="ORF">ABID12_000361</name>
</gene>
<name>A0ABV2I6A3_9HYPH</name>
<evidence type="ECO:0000256" key="1">
    <source>
        <dbReference type="SAM" id="MobiDB-lite"/>
    </source>
</evidence>
<dbReference type="Proteomes" id="UP001549164">
    <property type="component" value="Unassembled WGS sequence"/>
</dbReference>
<feature type="compositionally biased region" description="Basic and acidic residues" evidence="1">
    <location>
        <begin position="1"/>
        <end position="13"/>
    </location>
</feature>
<sequence>MVEKKTTGHRPEDAEVDVTPTEARHSERGRPVLIILAVGLVLAFVAWGAVELFAPQGGEPAGETVNEDASEAAPAQ</sequence>
<organism evidence="3 4">
    <name type="scientific">Martelella mangrovi</name>
    <dbReference type="NCBI Taxonomy" id="1397477"/>
    <lineage>
        <taxon>Bacteria</taxon>
        <taxon>Pseudomonadati</taxon>
        <taxon>Pseudomonadota</taxon>
        <taxon>Alphaproteobacteria</taxon>
        <taxon>Hyphomicrobiales</taxon>
        <taxon>Aurantimonadaceae</taxon>
        <taxon>Martelella</taxon>
    </lineage>
</organism>
<protein>
    <submittedName>
        <fullName evidence="3">Uncharacterized protein</fullName>
    </submittedName>
</protein>
<feature type="transmembrane region" description="Helical" evidence="2">
    <location>
        <begin position="32"/>
        <end position="50"/>
    </location>
</feature>
<keyword evidence="2" id="KW-1133">Transmembrane helix</keyword>
<reference evidence="3 4" key="1">
    <citation type="submission" date="2024-06" db="EMBL/GenBank/DDBJ databases">
        <title>Genomic Encyclopedia of Type Strains, Phase IV (KMG-IV): sequencing the most valuable type-strain genomes for metagenomic binning, comparative biology and taxonomic classification.</title>
        <authorList>
            <person name="Goeker M."/>
        </authorList>
    </citation>
    <scope>NUCLEOTIDE SEQUENCE [LARGE SCALE GENOMIC DNA]</scope>
    <source>
        <strain evidence="3 4">DSM 28102</strain>
    </source>
</reference>
<accession>A0ABV2I6A3</accession>
<proteinExistence type="predicted"/>
<feature type="region of interest" description="Disordered" evidence="1">
    <location>
        <begin position="1"/>
        <end position="25"/>
    </location>
</feature>
<keyword evidence="4" id="KW-1185">Reference proteome</keyword>
<evidence type="ECO:0000313" key="4">
    <source>
        <dbReference type="Proteomes" id="UP001549164"/>
    </source>
</evidence>
<keyword evidence="2" id="KW-0812">Transmembrane</keyword>
<dbReference type="RefSeq" id="WP_354432861.1">
    <property type="nucleotide sequence ID" value="NZ_JBEPLY010000001.1"/>
</dbReference>
<comment type="caution">
    <text evidence="3">The sequence shown here is derived from an EMBL/GenBank/DDBJ whole genome shotgun (WGS) entry which is preliminary data.</text>
</comment>
<evidence type="ECO:0000256" key="2">
    <source>
        <dbReference type="SAM" id="Phobius"/>
    </source>
</evidence>
<evidence type="ECO:0000313" key="3">
    <source>
        <dbReference type="EMBL" id="MET3598440.1"/>
    </source>
</evidence>